<name>A0AC34QEK9_9BILA</name>
<dbReference type="Proteomes" id="UP000887576">
    <property type="component" value="Unplaced"/>
</dbReference>
<evidence type="ECO:0000313" key="1">
    <source>
        <dbReference type="Proteomes" id="UP000887576"/>
    </source>
</evidence>
<evidence type="ECO:0000313" key="2">
    <source>
        <dbReference type="WBParaSite" id="JU765_v2.g15640.t1"/>
    </source>
</evidence>
<reference evidence="2" key="1">
    <citation type="submission" date="2022-11" db="UniProtKB">
        <authorList>
            <consortium name="WormBaseParasite"/>
        </authorList>
    </citation>
    <scope>IDENTIFICATION</scope>
</reference>
<dbReference type="WBParaSite" id="JU765_v2.g15640.t1">
    <property type="protein sequence ID" value="JU765_v2.g15640.t1"/>
    <property type="gene ID" value="JU765_v2.g15640"/>
</dbReference>
<organism evidence="1 2">
    <name type="scientific">Panagrolaimus sp. JU765</name>
    <dbReference type="NCBI Taxonomy" id="591449"/>
    <lineage>
        <taxon>Eukaryota</taxon>
        <taxon>Metazoa</taxon>
        <taxon>Ecdysozoa</taxon>
        <taxon>Nematoda</taxon>
        <taxon>Chromadorea</taxon>
        <taxon>Rhabditida</taxon>
        <taxon>Tylenchina</taxon>
        <taxon>Panagrolaimomorpha</taxon>
        <taxon>Panagrolaimoidea</taxon>
        <taxon>Panagrolaimidae</taxon>
        <taxon>Panagrolaimus</taxon>
    </lineage>
</organism>
<protein>
    <submittedName>
        <fullName evidence="2">Uncharacterized protein</fullName>
    </submittedName>
</protein>
<accession>A0AC34QEK9</accession>
<sequence length="283" mass="32044">MDFEADCSVLFERKPGTARIRKHQRKEKPEGTAIIRKIIRGDNLSKKQSEKISNSVLDGFSPIIPYSLNKQSRWKTLGNVDVILHSVEPKNFIISAARRTQKPSKDFKVDVYGRIKPGNDSEVEKIKCEGNGCVVESLANSLNCLKDGKTKKKDKNVEKMIEPEVAVIIDSHCEDWRLFARGEAILGKANFVGGTKTRRSNEMERLIEEDEGDDVEVDDYEEENDSGAEQHARKSRFDLTDFIVKDSEAHLKKRGRLSTANTLESFEVVEDLEAMIKAIDEDD</sequence>
<proteinExistence type="predicted"/>